<proteinExistence type="predicted"/>
<name>A0A3M0A0N2_9FLAO</name>
<comment type="caution">
    <text evidence="1">The sequence shown here is derived from an EMBL/GenBank/DDBJ whole genome shotgun (WGS) entry which is preliminary data.</text>
</comment>
<dbReference type="EMBL" id="REFH01000007">
    <property type="protein sequence ID" value="RMA78127.1"/>
    <property type="molecule type" value="Genomic_DNA"/>
</dbReference>
<reference evidence="1 2" key="1">
    <citation type="submission" date="2018-10" db="EMBL/GenBank/DDBJ databases">
        <title>Genomic Encyclopedia of Archaeal and Bacterial Type Strains, Phase II (KMG-II): from individual species to whole genera.</title>
        <authorList>
            <person name="Goeker M."/>
        </authorList>
    </citation>
    <scope>NUCLEOTIDE SEQUENCE [LARGE SCALE GENOMIC DNA]</scope>
    <source>
        <strain evidence="1 2">DSM 19727</strain>
    </source>
</reference>
<evidence type="ECO:0000313" key="1">
    <source>
        <dbReference type="EMBL" id="RMA78127.1"/>
    </source>
</evidence>
<keyword evidence="2" id="KW-1185">Reference proteome</keyword>
<dbReference type="Proteomes" id="UP000280368">
    <property type="component" value="Unassembled WGS sequence"/>
</dbReference>
<evidence type="ECO:0000313" key="2">
    <source>
        <dbReference type="Proteomes" id="UP000280368"/>
    </source>
</evidence>
<dbReference type="RefSeq" id="WP_121924242.1">
    <property type="nucleotide sequence ID" value="NZ_CBCSGA010000012.1"/>
</dbReference>
<protein>
    <submittedName>
        <fullName evidence="1">Uncharacterized protein</fullName>
    </submittedName>
</protein>
<organism evidence="1 2">
    <name type="scientific">Flavobacterium weaverense</name>
    <dbReference type="NCBI Taxonomy" id="271156"/>
    <lineage>
        <taxon>Bacteria</taxon>
        <taxon>Pseudomonadati</taxon>
        <taxon>Bacteroidota</taxon>
        <taxon>Flavobacteriia</taxon>
        <taxon>Flavobacteriales</taxon>
        <taxon>Flavobacteriaceae</taxon>
        <taxon>Flavobacterium</taxon>
    </lineage>
</organism>
<dbReference type="OrthoDB" id="1377182at2"/>
<dbReference type="AlphaFoldDB" id="A0A3M0A0N2"/>
<gene>
    <name evidence="1" type="ORF">BC961_0500</name>
</gene>
<sequence length="99" mass="11517">MKINPKNSLTSIMLIMSMLLFFDICFQEIPTSSVIELCVENHSNGDYIDSDSELNEEDQLVFASEFFALPESITHHNYFHSTTRLKFPFFPVWQPPKLI</sequence>
<accession>A0A3M0A0N2</accession>